<dbReference type="InterPro" id="IPR036575">
    <property type="entry name" value="TFIIS_cen_dom_sf"/>
</dbReference>
<feature type="compositionally biased region" description="Polar residues" evidence="1">
    <location>
        <begin position="125"/>
        <end position="141"/>
    </location>
</feature>
<feature type="compositionally biased region" description="Low complexity" evidence="1">
    <location>
        <begin position="832"/>
        <end position="848"/>
    </location>
</feature>
<feature type="region of interest" description="Disordered" evidence="1">
    <location>
        <begin position="808"/>
        <end position="908"/>
    </location>
</feature>
<dbReference type="Pfam" id="PF07500">
    <property type="entry name" value="TFIIS_M"/>
    <property type="match status" value="1"/>
</dbReference>
<feature type="compositionally biased region" description="Polar residues" evidence="1">
    <location>
        <begin position="495"/>
        <end position="517"/>
    </location>
</feature>
<feature type="compositionally biased region" description="Polar residues" evidence="1">
    <location>
        <begin position="184"/>
        <end position="199"/>
    </location>
</feature>
<sequence>MEHVTRSMDFPVPGMQMRMVGHGLDNPGSLHFSVSKEQMGSVESIPTNAGFSTLMVSDNRVGHDESSGGILMSNQSGHEDADMNNVIQPKTSLPLKRKADMGPTSNGSISQESLLPNKRPANLGADSSSSGFLQPSASQRRTWLPQPNPSSPGIQAQSASNKEMAKNDSTSGKSGLPRGRPPKKQTTQTKSALKSQPESSEAVRSKMRESLAAALALASQKPDSVSNTEKDQNDATTQQNPMGSQASEFNSTMGGNASGSGSEGVRPSNESAVVGANNDCRVLSSEVPPNENSFNGGHTFQEFQYSSLLPDEDTQFSDNFFVKDDLLQGNGLSWALDFDMQKRQVKEAENADKPQSVKEEANGHRERGEAPTFTPENLAFKIEAELFKLFGGVNKKYKEKGRSLLFNLKDRNNPELRVRVMSGEISPERLCSMSAEELASKELAEWRTAKAEEMAQMVVLPDTEADVRRLVKKTHKGEYQVVFERDDGVAEEVSGGTSILTQSQSQKETKTHSPSKASSKDEEKVAVHENISGNQDFSGSLIIQTDGTDLMQGMMVDELKDTALLPPIVSLDEFMESLNSDPPFENLTAAALQKSPVSHEETPKVVNNCQASDQDSDSPKESSSKKVHVFKKNEANMAIKPSESREQKVLPSSASDVEYLWEGILQLNISSSVTVRGLFQSGEKTSTKEWLASIEIKGRVRLDSFEKFLQELPNSRTRAVMVLQFVLKDKSSENQVSDLSEAIGSYVADERLGYAEPAPGVELYLCPPTPRISEILKKYMQKEHLDPYNSNQNGLIGVVVWRRAHISNNISPNSSSHNKSTFKKQPNRFQDSSNVNVNVNASSRAPVSMSNNTQPEPEDDDDIPPGFGPVAAARSAKDEDDLPEFNFSGHGNPNPSVHRHSSQHGVKMTQRPVDEVRELIKKYGQSGTNVASGNQLDNRNLPLEPWDDDDDIPEWRPQAPHQVHHQPYMVVHGHRPPVSSLPANTYGGPMVNPQPSRGLAHPPHPGRSVQPPGPPHDVRWRLQ</sequence>
<dbReference type="PANTHER" id="PTHR11477">
    <property type="entry name" value="TRANSCRIPTION FACTOR S-II ZINC FINGER DOMAIN-CONTAINING PROTEIN"/>
    <property type="match status" value="1"/>
</dbReference>
<name>A0A2G9GUT8_9LAMI</name>
<accession>A0A2G9GUT8</accession>
<dbReference type="AlphaFoldDB" id="A0A2G9GUT8"/>
<feature type="compositionally biased region" description="Polar residues" evidence="1">
    <location>
        <begin position="234"/>
        <end position="255"/>
    </location>
</feature>
<keyword evidence="4" id="KW-1185">Reference proteome</keyword>
<evidence type="ECO:0000256" key="1">
    <source>
        <dbReference type="SAM" id="MobiDB-lite"/>
    </source>
</evidence>
<feature type="compositionally biased region" description="Basic and acidic residues" evidence="1">
    <location>
        <begin position="347"/>
        <end position="369"/>
    </location>
</feature>
<feature type="compositionally biased region" description="Low complexity" evidence="1">
    <location>
        <begin position="808"/>
        <end position="819"/>
    </location>
</feature>
<dbReference type="SMART" id="SM00510">
    <property type="entry name" value="TFS2M"/>
    <property type="match status" value="1"/>
</dbReference>
<feature type="region of interest" description="Disordered" evidence="1">
    <location>
        <begin position="347"/>
        <end position="371"/>
    </location>
</feature>
<dbReference type="OrthoDB" id="1884872at2759"/>
<dbReference type="EMBL" id="NKXS01003623">
    <property type="protein sequence ID" value="PIN09041.1"/>
    <property type="molecule type" value="Genomic_DNA"/>
</dbReference>
<gene>
    <name evidence="3" type="ORF">CDL12_18377</name>
</gene>
<dbReference type="Pfam" id="PF07744">
    <property type="entry name" value="SPOC"/>
    <property type="match status" value="1"/>
</dbReference>
<feature type="region of interest" description="Disordered" evidence="1">
    <location>
        <begin position="972"/>
        <end position="1023"/>
    </location>
</feature>
<feature type="region of interest" description="Disordered" evidence="1">
    <location>
        <begin position="60"/>
        <end position="298"/>
    </location>
</feature>
<dbReference type="Proteomes" id="UP000231279">
    <property type="component" value="Unassembled WGS sequence"/>
</dbReference>
<dbReference type="InterPro" id="IPR012921">
    <property type="entry name" value="SPOC_C"/>
</dbReference>
<dbReference type="GO" id="GO:0005634">
    <property type="term" value="C:nucleus"/>
    <property type="evidence" value="ECO:0007669"/>
    <property type="project" value="TreeGrafter"/>
</dbReference>
<dbReference type="PROSITE" id="PS51321">
    <property type="entry name" value="TFIIS_CENTRAL"/>
    <property type="match status" value="1"/>
</dbReference>
<dbReference type="InterPro" id="IPR003618">
    <property type="entry name" value="TFIIS_cen_dom"/>
</dbReference>
<feature type="domain" description="TFIIS central" evidence="2">
    <location>
        <begin position="342"/>
        <end position="466"/>
    </location>
</feature>
<reference evidence="4" key="1">
    <citation type="journal article" date="2018" name="Gigascience">
        <title>Genome assembly of the Pink Ipe (Handroanthus impetiginosus, Bignoniaceae), a highly valued, ecologically keystone Neotropical timber forest tree.</title>
        <authorList>
            <person name="Silva-Junior O.B."/>
            <person name="Grattapaglia D."/>
            <person name="Novaes E."/>
            <person name="Collevatti R.G."/>
        </authorList>
    </citation>
    <scope>NUCLEOTIDE SEQUENCE [LARGE SCALE GENOMIC DNA]</scope>
    <source>
        <strain evidence="4">cv. UFG-1</strain>
    </source>
</reference>
<protein>
    <submittedName>
        <fullName evidence="3">Putative transcription factor DATF1</fullName>
    </submittedName>
</protein>
<dbReference type="SUPFAM" id="SSF46942">
    <property type="entry name" value="Elongation factor TFIIS domain 2"/>
    <property type="match status" value="1"/>
</dbReference>
<feature type="compositionally biased region" description="Polar residues" evidence="1">
    <location>
        <begin position="151"/>
        <end position="173"/>
    </location>
</feature>
<dbReference type="STRING" id="429701.A0A2G9GUT8"/>
<evidence type="ECO:0000259" key="2">
    <source>
        <dbReference type="PROSITE" id="PS51321"/>
    </source>
</evidence>
<comment type="caution">
    <text evidence="3">The sequence shown here is derived from an EMBL/GenBank/DDBJ whole genome shotgun (WGS) entry which is preliminary data.</text>
</comment>
<dbReference type="GO" id="GO:0006351">
    <property type="term" value="P:DNA-templated transcription"/>
    <property type="evidence" value="ECO:0007669"/>
    <property type="project" value="InterPro"/>
</dbReference>
<dbReference type="PANTHER" id="PTHR11477:SF20">
    <property type="entry name" value="SPOC DOMAIN _ TRANSCRIPTION ELONGATION FACTOR S-II PROTEIN"/>
    <property type="match status" value="1"/>
</dbReference>
<evidence type="ECO:0000313" key="3">
    <source>
        <dbReference type="EMBL" id="PIN09041.1"/>
    </source>
</evidence>
<dbReference type="CDD" id="cd21538">
    <property type="entry name" value="SPOC_TFIIS"/>
    <property type="match status" value="1"/>
</dbReference>
<feature type="region of interest" description="Disordered" evidence="1">
    <location>
        <begin position="494"/>
        <end position="526"/>
    </location>
</feature>
<organism evidence="3 4">
    <name type="scientific">Handroanthus impetiginosus</name>
    <dbReference type="NCBI Taxonomy" id="429701"/>
    <lineage>
        <taxon>Eukaryota</taxon>
        <taxon>Viridiplantae</taxon>
        <taxon>Streptophyta</taxon>
        <taxon>Embryophyta</taxon>
        <taxon>Tracheophyta</taxon>
        <taxon>Spermatophyta</taxon>
        <taxon>Magnoliopsida</taxon>
        <taxon>eudicotyledons</taxon>
        <taxon>Gunneridae</taxon>
        <taxon>Pentapetalae</taxon>
        <taxon>asterids</taxon>
        <taxon>lamiids</taxon>
        <taxon>Lamiales</taxon>
        <taxon>Bignoniaceae</taxon>
        <taxon>Crescentiina</taxon>
        <taxon>Tabebuia alliance</taxon>
        <taxon>Handroanthus</taxon>
    </lineage>
</organism>
<feature type="compositionally biased region" description="Polar residues" evidence="1">
    <location>
        <begin position="103"/>
        <end position="114"/>
    </location>
</feature>
<proteinExistence type="predicted"/>
<evidence type="ECO:0000313" key="4">
    <source>
        <dbReference type="Proteomes" id="UP000231279"/>
    </source>
</evidence>
<dbReference type="Gene3D" id="1.10.472.30">
    <property type="entry name" value="Transcription elongation factor S-II, central domain"/>
    <property type="match status" value="1"/>
</dbReference>